<dbReference type="GeneID" id="54355363"/>
<protein>
    <submittedName>
        <fullName evidence="1">Uncharacterized protein</fullName>
    </submittedName>
</protein>
<dbReference type="RefSeq" id="XP_033453834.1">
    <property type="nucleotide sequence ID" value="XM_033597696.1"/>
</dbReference>
<dbReference type="Proteomes" id="UP000800082">
    <property type="component" value="Unassembled WGS sequence"/>
</dbReference>
<dbReference type="AlphaFoldDB" id="A0A6A5S518"/>
<reference evidence="1" key="1">
    <citation type="journal article" date="2020" name="Stud. Mycol.">
        <title>101 Dothideomycetes genomes: a test case for predicting lifestyles and emergence of pathogens.</title>
        <authorList>
            <person name="Haridas S."/>
            <person name="Albert R."/>
            <person name="Binder M."/>
            <person name="Bloem J."/>
            <person name="Labutti K."/>
            <person name="Salamov A."/>
            <person name="Andreopoulos B."/>
            <person name="Baker S."/>
            <person name="Barry K."/>
            <person name="Bills G."/>
            <person name="Bluhm B."/>
            <person name="Cannon C."/>
            <person name="Castanera R."/>
            <person name="Culley D."/>
            <person name="Daum C."/>
            <person name="Ezra D."/>
            <person name="Gonzalez J."/>
            <person name="Henrissat B."/>
            <person name="Kuo A."/>
            <person name="Liang C."/>
            <person name="Lipzen A."/>
            <person name="Lutzoni F."/>
            <person name="Magnuson J."/>
            <person name="Mondo S."/>
            <person name="Nolan M."/>
            <person name="Ohm R."/>
            <person name="Pangilinan J."/>
            <person name="Park H.-J."/>
            <person name="Ramirez L."/>
            <person name="Alfaro M."/>
            <person name="Sun H."/>
            <person name="Tritt A."/>
            <person name="Yoshinaga Y."/>
            <person name="Zwiers L.-H."/>
            <person name="Turgeon B."/>
            <person name="Goodwin S."/>
            <person name="Spatafora J."/>
            <person name="Crous P."/>
            <person name="Grigoriev I."/>
        </authorList>
    </citation>
    <scope>NUCLEOTIDE SEQUENCE</scope>
    <source>
        <strain evidence="1">CBS 183.55</strain>
    </source>
</reference>
<evidence type="ECO:0000313" key="2">
    <source>
        <dbReference type="Proteomes" id="UP000800082"/>
    </source>
</evidence>
<keyword evidence="2" id="KW-1185">Reference proteome</keyword>
<evidence type="ECO:0000313" key="1">
    <source>
        <dbReference type="EMBL" id="KAF1933586.1"/>
    </source>
</evidence>
<gene>
    <name evidence="1" type="ORF">M421DRAFT_88766</name>
</gene>
<proteinExistence type="predicted"/>
<accession>A0A6A5S518</accession>
<dbReference type="EMBL" id="ML978957">
    <property type="protein sequence ID" value="KAF1933586.1"/>
    <property type="molecule type" value="Genomic_DNA"/>
</dbReference>
<name>A0A6A5S518_9PLEO</name>
<organism evidence="1 2">
    <name type="scientific">Didymella exigua CBS 183.55</name>
    <dbReference type="NCBI Taxonomy" id="1150837"/>
    <lineage>
        <taxon>Eukaryota</taxon>
        <taxon>Fungi</taxon>
        <taxon>Dikarya</taxon>
        <taxon>Ascomycota</taxon>
        <taxon>Pezizomycotina</taxon>
        <taxon>Dothideomycetes</taxon>
        <taxon>Pleosporomycetidae</taxon>
        <taxon>Pleosporales</taxon>
        <taxon>Pleosporineae</taxon>
        <taxon>Didymellaceae</taxon>
        <taxon>Didymella</taxon>
    </lineage>
</organism>
<sequence>MSDYKLPSTASPSLSEFFCKPKFLFTVVAASNGPFHYRRSRTSRVIATPSELDAVCGLGDQIFVDDDLKFWWLSHGWETVLLDLSNFDVQVGSLFVNMDPDIADQIGIRFFKVIHKIFIRNSRIRENDLDGQVTRVSVLDEMVKKAQNPVCESQCCARSTCTQRELACLIERRESVLTDQGYLEGAIGDGDDVRAVPLEGRERRMVAPRCVQRGRPYWEAVTNISGQGEQVMVGR</sequence>